<reference evidence="3" key="1">
    <citation type="journal article" date="2019" name="Int. J. Syst. Evol. Microbiol.">
        <title>The Global Catalogue of Microorganisms (GCM) 10K type strain sequencing project: providing services to taxonomists for standard genome sequencing and annotation.</title>
        <authorList>
            <consortium name="The Broad Institute Genomics Platform"/>
            <consortium name="The Broad Institute Genome Sequencing Center for Infectious Disease"/>
            <person name="Wu L."/>
            <person name="Ma J."/>
        </authorList>
    </citation>
    <scope>NUCLEOTIDE SEQUENCE [LARGE SCALE GENOMIC DNA]</scope>
    <source>
        <strain evidence="3">JCM 17066</strain>
    </source>
</reference>
<evidence type="ECO:0000259" key="1">
    <source>
        <dbReference type="Pfam" id="PF07484"/>
    </source>
</evidence>
<dbReference type="Gene3D" id="3.90.1340.10">
    <property type="entry name" value="Phage tail collar domain"/>
    <property type="match status" value="1"/>
</dbReference>
<keyword evidence="3" id="KW-1185">Reference proteome</keyword>
<name>A0ABW0MB17_9BURK</name>
<dbReference type="EMBL" id="JBHSMT010000027">
    <property type="protein sequence ID" value="MFC5475425.1"/>
    <property type="molecule type" value="Genomic_DNA"/>
</dbReference>
<protein>
    <submittedName>
        <fullName evidence="2">Phage tail protein</fullName>
    </submittedName>
</protein>
<dbReference type="InterPro" id="IPR011083">
    <property type="entry name" value="Phage_tail_collar_dom"/>
</dbReference>
<dbReference type="InterPro" id="IPR037053">
    <property type="entry name" value="Phage_tail_collar_dom_sf"/>
</dbReference>
<dbReference type="Proteomes" id="UP001596045">
    <property type="component" value="Unassembled WGS sequence"/>
</dbReference>
<feature type="domain" description="Phage tail collar" evidence="1">
    <location>
        <begin position="6"/>
        <end position="62"/>
    </location>
</feature>
<evidence type="ECO:0000313" key="3">
    <source>
        <dbReference type="Proteomes" id="UP001596045"/>
    </source>
</evidence>
<dbReference type="SUPFAM" id="SSF88874">
    <property type="entry name" value="Receptor-binding domain of short tail fibre protein gp12"/>
    <property type="match status" value="1"/>
</dbReference>
<dbReference type="RefSeq" id="WP_378998711.1">
    <property type="nucleotide sequence ID" value="NZ_JBHSMT010000027.1"/>
</dbReference>
<organism evidence="2 3">
    <name type="scientific">Paraherbaspirillum soli</name>
    <dbReference type="NCBI Taxonomy" id="631222"/>
    <lineage>
        <taxon>Bacteria</taxon>
        <taxon>Pseudomonadati</taxon>
        <taxon>Pseudomonadota</taxon>
        <taxon>Betaproteobacteria</taxon>
        <taxon>Burkholderiales</taxon>
        <taxon>Oxalobacteraceae</taxon>
        <taxon>Paraherbaspirillum</taxon>
    </lineage>
</organism>
<gene>
    <name evidence="2" type="ORF">ACFPM8_15805</name>
</gene>
<dbReference type="Pfam" id="PF07484">
    <property type="entry name" value="Collar"/>
    <property type="match status" value="1"/>
</dbReference>
<evidence type="ECO:0000313" key="2">
    <source>
        <dbReference type="EMBL" id="MFC5475425.1"/>
    </source>
</evidence>
<comment type="caution">
    <text evidence="2">The sequence shown here is derived from an EMBL/GenBank/DDBJ whole genome shotgun (WGS) entry which is preliminary data.</text>
</comment>
<sequence length="198" mass="19800">MEVFVGSIMTFGFDFAPLGWQTCSGQTLGIAQYSALFSLLGTHYGGDGVRVFQLPNLQGRLPISQGAGLGLTPRVIGEASGTEDVTLLVGNMPAHTHVATFTPSGGSAYNVSSNTAGNTIVPTATNNVLAGSPGGPSSAAIWATSTPAPSIPLGGVNGGGGGAVINGITGSSLPTAIMNPFLVLNFSIALVGVFPPRN</sequence>
<accession>A0ABW0MB17</accession>
<proteinExistence type="predicted"/>